<gene>
    <name evidence="1" type="ORF">ACFFH7_36455</name>
</gene>
<dbReference type="SUPFAM" id="SSF116915">
    <property type="entry name" value="Hypothetical protein YqbG"/>
    <property type="match status" value="1"/>
</dbReference>
<evidence type="ECO:0000313" key="1">
    <source>
        <dbReference type="EMBL" id="MFC0547050.1"/>
    </source>
</evidence>
<keyword evidence="2" id="KW-1185">Reference proteome</keyword>
<name>A0ABV6N4P7_9PSEU</name>
<reference evidence="1 2" key="1">
    <citation type="submission" date="2024-09" db="EMBL/GenBank/DDBJ databases">
        <authorList>
            <person name="Sun Q."/>
            <person name="Mori K."/>
        </authorList>
    </citation>
    <scope>NUCLEOTIDE SEQUENCE [LARGE SCALE GENOMIC DNA]</scope>
    <source>
        <strain evidence="1 2">TBRC 1432</strain>
    </source>
</reference>
<dbReference type="RefSeq" id="WP_273937281.1">
    <property type="nucleotide sequence ID" value="NZ_CP097263.1"/>
</dbReference>
<sequence>MTAFATWDEFTARLPAAPAESERPRAEALLADASTLIRTHLGWLTQDPQPVPDAVRLVCLSVALRCFSNPLGITSESVGDYSYRRSSGSVAGMALTSAEIELLGLATGHPPVTSVRVTDGIEDTDRTMWSPIAWRGWDTYR</sequence>
<protein>
    <recommendedName>
        <fullName evidence="3">Head-to-tail adaptor</fullName>
    </recommendedName>
</protein>
<dbReference type="EMBL" id="JBHLUD010000013">
    <property type="protein sequence ID" value="MFC0547050.1"/>
    <property type="molecule type" value="Genomic_DNA"/>
</dbReference>
<organism evidence="1 2">
    <name type="scientific">Kutzneria chonburiensis</name>
    <dbReference type="NCBI Taxonomy" id="1483604"/>
    <lineage>
        <taxon>Bacteria</taxon>
        <taxon>Bacillati</taxon>
        <taxon>Actinomycetota</taxon>
        <taxon>Actinomycetes</taxon>
        <taxon>Pseudonocardiales</taxon>
        <taxon>Pseudonocardiaceae</taxon>
        <taxon>Kutzneria</taxon>
    </lineage>
</organism>
<dbReference type="Proteomes" id="UP001589810">
    <property type="component" value="Unassembled WGS sequence"/>
</dbReference>
<comment type="caution">
    <text evidence="1">The sequence shown here is derived from an EMBL/GenBank/DDBJ whole genome shotgun (WGS) entry which is preliminary data.</text>
</comment>
<dbReference type="InterPro" id="IPR036558">
    <property type="entry name" value="YqbG-like_sf"/>
</dbReference>
<proteinExistence type="predicted"/>
<evidence type="ECO:0000313" key="2">
    <source>
        <dbReference type="Proteomes" id="UP001589810"/>
    </source>
</evidence>
<evidence type="ECO:0008006" key="3">
    <source>
        <dbReference type="Google" id="ProtNLM"/>
    </source>
</evidence>
<accession>A0ABV6N4P7</accession>